<evidence type="ECO:0000313" key="3">
    <source>
        <dbReference type="EMBL" id="KAL1591091.1"/>
    </source>
</evidence>
<proteinExistence type="predicted"/>
<accession>A0AB34L418</accession>
<dbReference type="PANTHER" id="PTHR48081:SF8">
    <property type="entry name" value="ALPHA_BETA HYDROLASE FOLD-3 DOMAIN-CONTAINING PROTEIN-RELATED"/>
    <property type="match status" value="1"/>
</dbReference>
<reference evidence="3 4" key="1">
    <citation type="journal article" date="2020" name="Microbiol. Resour. Announc.">
        <title>Draft Genome Sequence of a Cladosporium Species Isolated from the Mesophotic Ascidian Didemnum maculosum.</title>
        <authorList>
            <person name="Gioti A."/>
            <person name="Siaperas R."/>
            <person name="Nikolaivits E."/>
            <person name="Le Goff G."/>
            <person name="Ouazzani J."/>
            <person name="Kotoulas G."/>
            <person name="Topakas E."/>
        </authorList>
    </citation>
    <scope>NUCLEOTIDE SEQUENCE [LARGE SCALE GENOMIC DNA]</scope>
    <source>
        <strain evidence="3 4">TM138-S3</strain>
    </source>
</reference>
<dbReference type="RefSeq" id="XP_069234196.1">
    <property type="nucleotide sequence ID" value="XM_069369081.1"/>
</dbReference>
<keyword evidence="4" id="KW-1185">Reference proteome</keyword>
<dbReference type="GeneID" id="96001919"/>
<dbReference type="InterPro" id="IPR029058">
    <property type="entry name" value="AB_hydrolase_fold"/>
</dbReference>
<feature type="domain" description="Alpha/beta hydrolase fold-3" evidence="2">
    <location>
        <begin position="93"/>
        <end position="309"/>
    </location>
</feature>
<dbReference type="Proteomes" id="UP000803884">
    <property type="component" value="Unassembled WGS sequence"/>
</dbReference>
<evidence type="ECO:0000259" key="2">
    <source>
        <dbReference type="Pfam" id="PF07859"/>
    </source>
</evidence>
<organism evidence="3 4">
    <name type="scientific">Cladosporium halotolerans</name>
    <dbReference type="NCBI Taxonomy" id="1052096"/>
    <lineage>
        <taxon>Eukaryota</taxon>
        <taxon>Fungi</taxon>
        <taxon>Dikarya</taxon>
        <taxon>Ascomycota</taxon>
        <taxon>Pezizomycotina</taxon>
        <taxon>Dothideomycetes</taxon>
        <taxon>Dothideomycetidae</taxon>
        <taxon>Cladosporiales</taxon>
        <taxon>Cladosporiaceae</taxon>
        <taxon>Cladosporium</taxon>
    </lineage>
</organism>
<keyword evidence="1" id="KW-0378">Hydrolase</keyword>
<evidence type="ECO:0000256" key="1">
    <source>
        <dbReference type="ARBA" id="ARBA00022801"/>
    </source>
</evidence>
<dbReference type="InterPro" id="IPR013094">
    <property type="entry name" value="AB_hydrolase_3"/>
</dbReference>
<dbReference type="AlphaFoldDB" id="A0AB34L418"/>
<dbReference type="GO" id="GO:0016787">
    <property type="term" value="F:hydrolase activity"/>
    <property type="evidence" value="ECO:0007669"/>
    <property type="project" value="UniProtKB-KW"/>
</dbReference>
<dbReference type="InterPro" id="IPR050300">
    <property type="entry name" value="GDXG_lipolytic_enzyme"/>
</dbReference>
<dbReference type="PANTHER" id="PTHR48081">
    <property type="entry name" value="AB HYDROLASE SUPERFAMILY PROTEIN C4A8.06C"/>
    <property type="match status" value="1"/>
</dbReference>
<comment type="caution">
    <text evidence="3">The sequence shown here is derived from an EMBL/GenBank/DDBJ whole genome shotgun (WGS) entry which is preliminary data.</text>
</comment>
<protein>
    <recommendedName>
        <fullName evidence="2">Alpha/beta hydrolase fold-3 domain-containing protein</fullName>
    </recommendedName>
</protein>
<sequence>MADIKDWRSLSDTTPEWDAVLESMGGQAFDIGMFEDIQTLRGFISATKKNMTASHSPVPGVKEEKDHQVTMRDGGKITVRTYTPEKAAGPLYVMYHGGGFSIGGLENEELLCRLLCGQLGFVAVNVDYRLAPEHKFPTAHNDCWDATKWAAENASQLSADPSKGFIIGGTSAGGNIAATISHLARDEKFSPPLTGCHMMIPAICAVDALPEKYKKDQHSWEQNKNAAILSRKACDLFYDCYLPVADRGSELFSPLLFKTGHACLPPSYFQICGQDPLRDEALIYERLLREDEGLKTKVDVYPGLPHGFWSVFPKIESSKRFVEESVKGVKWLLEQN</sequence>
<dbReference type="EMBL" id="JAAQHG020000001">
    <property type="protein sequence ID" value="KAL1591091.1"/>
    <property type="molecule type" value="Genomic_DNA"/>
</dbReference>
<evidence type="ECO:0000313" key="4">
    <source>
        <dbReference type="Proteomes" id="UP000803884"/>
    </source>
</evidence>
<dbReference type="Gene3D" id="3.40.50.1820">
    <property type="entry name" value="alpha/beta hydrolase"/>
    <property type="match status" value="1"/>
</dbReference>
<dbReference type="Pfam" id="PF07859">
    <property type="entry name" value="Abhydrolase_3"/>
    <property type="match status" value="1"/>
</dbReference>
<dbReference type="SUPFAM" id="SSF53474">
    <property type="entry name" value="alpha/beta-Hydrolases"/>
    <property type="match status" value="1"/>
</dbReference>
<gene>
    <name evidence="3" type="ORF">WHR41_00475</name>
</gene>
<name>A0AB34L418_9PEZI</name>